<dbReference type="EMBL" id="ML978204">
    <property type="protein sequence ID" value="KAF2029120.1"/>
    <property type="molecule type" value="Genomic_DNA"/>
</dbReference>
<feature type="signal peptide" evidence="2">
    <location>
        <begin position="1"/>
        <end position="19"/>
    </location>
</feature>
<reference evidence="3" key="1">
    <citation type="journal article" date="2020" name="Stud. Mycol.">
        <title>101 Dothideomycetes genomes: a test case for predicting lifestyles and emergence of pathogens.</title>
        <authorList>
            <person name="Haridas S."/>
            <person name="Albert R."/>
            <person name="Binder M."/>
            <person name="Bloem J."/>
            <person name="Labutti K."/>
            <person name="Salamov A."/>
            <person name="Andreopoulos B."/>
            <person name="Baker S."/>
            <person name="Barry K."/>
            <person name="Bills G."/>
            <person name="Bluhm B."/>
            <person name="Cannon C."/>
            <person name="Castanera R."/>
            <person name="Culley D."/>
            <person name="Daum C."/>
            <person name="Ezra D."/>
            <person name="Gonzalez J."/>
            <person name="Henrissat B."/>
            <person name="Kuo A."/>
            <person name="Liang C."/>
            <person name="Lipzen A."/>
            <person name="Lutzoni F."/>
            <person name="Magnuson J."/>
            <person name="Mondo S."/>
            <person name="Nolan M."/>
            <person name="Ohm R."/>
            <person name="Pangilinan J."/>
            <person name="Park H.-J."/>
            <person name="Ramirez L."/>
            <person name="Alfaro M."/>
            <person name="Sun H."/>
            <person name="Tritt A."/>
            <person name="Yoshinaga Y."/>
            <person name="Zwiers L.-H."/>
            <person name="Turgeon B."/>
            <person name="Goodwin S."/>
            <person name="Spatafora J."/>
            <person name="Crous P."/>
            <person name="Grigoriev I."/>
        </authorList>
    </citation>
    <scope>NUCLEOTIDE SEQUENCE</scope>
    <source>
        <strain evidence="3">CBS 110217</strain>
    </source>
</reference>
<gene>
    <name evidence="3" type="ORF">EK21DRAFT_113179</name>
</gene>
<feature type="compositionally biased region" description="Low complexity" evidence="1">
    <location>
        <begin position="79"/>
        <end position="94"/>
    </location>
</feature>
<comment type="caution">
    <text evidence="3">The sequence shown here is derived from an EMBL/GenBank/DDBJ whole genome shotgun (WGS) entry which is preliminary data.</text>
</comment>
<evidence type="ECO:0000313" key="4">
    <source>
        <dbReference type="Proteomes" id="UP000799777"/>
    </source>
</evidence>
<name>A0A9P4H8Q9_9PLEO</name>
<organism evidence="3 4">
    <name type="scientific">Setomelanomma holmii</name>
    <dbReference type="NCBI Taxonomy" id="210430"/>
    <lineage>
        <taxon>Eukaryota</taxon>
        <taxon>Fungi</taxon>
        <taxon>Dikarya</taxon>
        <taxon>Ascomycota</taxon>
        <taxon>Pezizomycotina</taxon>
        <taxon>Dothideomycetes</taxon>
        <taxon>Pleosporomycetidae</taxon>
        <taxon>Pleosporales</taxon>
        <taxon>Pleosporineae</taxon>
        <taxon>Phaeosphaeriaceae</taxon>
        <taxon>Setomelanomma</taxon>
    </lineage>
</organism>
<proteinExistence type="predicted"/>
<protein>
    <submittedName>
        <fullName evidence="3">Uncharacterized protein</fullName>
    </submittedName>
</protein>
<feature type="compositionally biased region" description="Low complexity" evidence="1">
    <location>
        <begin position="108"/>
        <end position="118"/>
    </location>
</feature>
<keyword evidence="4" id="KW-1185">Reference proteome</keyword>
<feature type="region of interest" description="Disordered" evidence="1">
    <location>
        <begin position="32"/>
        <end position="137"/>
    </location>
</feature>
<keyword evidence="2" id="KW-0732">Signal</keyword>
<feature type="chain" id="PRO_5040394792" evidence="2">
    <location>
        <begin position="20"/>
        <end position="137"/>
    </location>
</feature>
<evidence type="ECO:0000256" key="2">
    <source>
        <dbReference type="SAM" id="SignalP"/>
    </source>
</evidence>
<feature type="compositionally biased region" description="Low complexity" evidence="1">
    <location>
        <begin position="36"/>
        <end position="45"/>
    </location>
</feature>
<evidence type="ECO:0000256" key="1">
    <source>
        <dbReference type="SAM" id="MobiDB-lite"/>
    </source>
</evidence>
<accession>A0A9P4H8Q9</accession>
<evidence type="ECO:0000313" key="3">
    <source>
        <dbReference type="EMBL" id="KAF2029120.1"/>
    </source>
</evidence>
<dbReference type="Proteomes" id="UP000799777">
    <property type="component" value="Unassembled WGS sequence"/>
</dbReference>
<dbReference type="AlphaFoldDB" id="A0A9P4H8Q9"/>
<sequence length="137" mass="13489">MHLPLATIATAALLLSTSAIPFLPQARHIDLSSLASGRNRTSSGGPSRGRGRHSRGPFPTSIFASRSGVAAPTGGFPGSGTRPSRSGGAAAPTGGLPGSGTRPSRSIVTVAPTPTTVPSGGGDLESVSFAFPTSRGA</sequence>